<reference evidence="2" key="2">
    <citation type="submission" date="2020-09" db="EMBL/GenBank/DDBJ databases">
        <authorList>
            <person name="Sun Q."/>
            <person name="Zhou Y."/>
        </authorList>
    </citation>
    <scope>NUCLEOTIDE SEQUENCE</scope>
    <source>
        <strain evidence="2">CGMCC 1.15290</strain>
    </source>
</reference>
<evidence type="ECO:0000313" key="2">
    <source>
        <dbReference type="EMBL" id="GGH77954.1"/>
    </source>
</evidence>
<dbReference type="EMBL" id="BMIB01000004">
    <property type="protein sequence ID" value="GGH77954.1"/>
    <property type="molecule type" value="Genomic_DNA"/>
</dbReference>
<evidence type="ECO:0000256" key="1">
    <source>
        <dbReference type="SAM" id="MobiDB-lite"/>
    </source>
</evidence>
<dbReference type="AlphaFoldDB" id="A0A917N006"/>
<feature type="compositionally biased region" description="Basic residues" evidence="1">
    <location>
        <begin position="97"/>
        <end position="106"/>
    </location>
</feature>
<protein>
    <submittedName>
        <fullName evidence="2">Uncharacterized protein</fullName>
    </submittedName>
</protein>
<gene>
    <name evidence="2" type="ORF">GCM10011379_45080</name>
</gene>
<evidence type="ECO:0000313" key="3">
    <source>
        <dbReference type="Proteomes" id="UP000627292"/>
    </source>
</evidence>
<name>A0A917N006_9BACT</name>
<keyword evidence="3" id="KW-1185">Reference proteome</keyword>
<sequence length="106" mass="12582">MNIQNIPDELLEELCLEVRFFFLNYPYKQCRKLLWQFYTASVYHSADSSSGQENSNRLFMYERIEEFLRLLNALDKKMQGFEPVEGSCERKRGSDKTRRKAQSAKA</sequence>
<dbReference type="Proteomes" id="UP000627292">
    <property type="component" value="Unassembled WGS sequence"/>
</dbReference>
<organism evidence="2 3">
    <name type="scientific">Filimonas zeae</name>
    <dbReference type="NCBI Taxonomy" id="1737353"/>
    <lineage>
        <taxon>Bacteria</taxon>
        <taxon>Pseudomonadati</taxon>
        <taxon>Bacteroidota</taxon>
        <taxon>Chitinophagia</taxon>
        <taxon>Chitinophagales</taxon>
        <taxon>Chitinophagaceae</taxon>
        <taxon>Filimonas</taxon>
    </lineage>
</organism>
<dbReference type="RefSeq" id="WP_188956610.1">
    <property type="nucleotide sequence ID" value="NZ_BMIB01000004.1"/>
</dbReference>
<reference evidence="2" key="1">
    <citation type="journal article" date="2014" name="Int. J. Syst. Evol. Microbiol.">
        <title>Complete genome sequence of Corynebacterium casei LMG S-19264T (=DSM 44701T), isolated from a smear-ripened cheese.</title>
        <authorList>
            <consortium name="US DOE Joint Genome Institute (JGI-PGF)"/>
            <person name="Walter F."/>
            <person name="Albersmeier A."/>
            <person name="Kalinowski J."/>
            <person name="Ruckert C."/>
        </authorList>
    </citation>
    <scope>NUCLEOTIDE SEQUENCE</scope>
    <source>
        <strain evidence="2">CGMCC 1.15290</strain>
    </source>
</reference>
<proteinExistence type="predicted"/>
<comment type="caution">
    <text evidence="2">The sequence shown here is derived from an EMBL/GenBank/DDBJ whole genome shotgun (WGS) entry which is preliminary data.</text>
</comment>
<feature type="compositionally biased region" description="Basic and acidic residues" evidence="1">
    <location>
        <begin position="87"/>
        <end position="96"/>
    </location>
</feature>
<feature type="region of interest" description="Disordered" evidence="1">
    <location>
        <begin position="82"/>
        <end position="106"/>
    </location>
</feature>
<accession>A0A917N006</accession>